<dbReference type="Proteomes" id="UP000233837">
    <property type="component" value="Unassembled WGS sequence"/>
</dbReference>
<dbReference type="EMBL" id="KZ502442">
    <property type="protein sequence ID" value="PKU79423.1"/>
    <property type="molecule type" value="Genomic_DNA"/>
</dbReference>
<evidence type="ECO:0000313" key="2">
    <source>
        <dbReference type="Proteomes" id="UP000233837"/>
    </source>
</evidence>
<proteinExistence type="predicted"/>
<keyword evidence="2" id="KW-1185">Reference proteome</keyword>
<accession>A0A2I0WUW6</accession>
<protein>
    <submittedName>
        <fullName evidence="1">Uncharacterized protein</fullName>
    </submittedName>
</protein>
<evidence type="ECO:0000313" key="1">
    <source>
        <dbReference type="EMBL" id="PKU79423.1"/>
    </source>
</evidence>
<name>A0A2I0WUW6_9ASPA</name>
<reference evidence="1 2" key="1">
    <citation type="journal article" date="2016" name="Sci. Rep.">
        <title>The Dendrobium catenatum Lindl. genome sequence provides insights into polysaccharide synthase, floral development and adaptive evolution.</title>
        <authorList>
            <person name="Zhang G.Q."/>
            <person name="Xu Q."/>
            <person name="Bian C."/>
            <person name="Tsai W.C."/>
            <person name="Yeh C.M."/>
            <person name="Liu K.W."/>
            <person name="Yoshida K."/>
            <person name="Zhang L.S."/>
            <person name="Chang S.B."/>
            <person name="Chen F."/>
            <person name="Shi Y."/>
            <person name="Su Y.Y."/>
            <person name="Zhang Y.Q."/>
            <person name="Chen L.J."/>
            <person name="Yin Y."/>
            <person name="Lin M."/>
            <person name="Huang H."/>
            <person name="Deng H."/>
            <person name="Wang Z.W."/>
            <person name="Zhu S.L."/>
            <person name="Zhao X."/>
            <person name="Deng C."/>
            <person name="Niu S.C."/>
            <person name="Huang J."/>
            <person name="Wang M."/>
            <person name="Liu G.H."/>
            <person name="Yang H.J."/>
            <person name="Xiao X.J."/>
            <person name="Hsiao Y.Y."/>
            <person name="Wu W.L."/>
            <person name="Chen Y.Y."/>
            <person name="Mitsuda N."/>
            <person name="Ohme-Takagi M."/>
            <person name="Luo Y.B."/>
            <person name="Van de Peer Y."/>
            <person name="Liu Z.J."/>
        </authorList>
    </citation>
    <scope>NUCLEOTIDE SEQUENCE [LARGE SCALE GENOMIC DNA]</scope>
    <source>
        <tissue evidence="1">The whole plant</tissue>
    </source>
</reference>
<dbReference type="AlphaFoldDB" id="A0A2I0WUW6"/>
<sequence length="70" mass="7930">MKLCIRPYLPKRMEASLQPAASSFLSRLPLQCADIYLSPLPCQPLFTVKACYPRAKMGEFIMDNVSIIHD</sequence>
<reference evidence="1 2" key="2">
    <citation type="journal article" date="2017" name="Nature">
        <title>The Apostasia genome and the evolution of orchids.</title>
        <authorList>
            <person name="Zhang G.Q."/>
            <person name="Liu K.W."/>
            <person name="Li Z."/>
            <person name="Lohaus R."/>
            <person name="Hsiao Y.Y."/>
            <person name="Niu S.C."/>
            <person name="Wang J.Y."/>
            <person name="Lin Y.C."/>
            <person name="Xu Q."/>
            <person name="Chen L.J."/>
            <person name="Yoshida K."/>
            <person name="Fujiwara S."/>
            <person name="Wang Z.W."/>
            <person name="Zhang Y.Q."/>
            <person name="Mitsuda N."/>
            <person name="Wang M."/>
            <person name="Liu G.H."/>
            <person name="Pecoraro L."/>
            <person name="Huang H.X."/>
            <person name="Xiao X.J."/>
            <person name="Lin M."/>
            <person name="Wu X.Y."/>
            <person name="Wu W.L."/>
            <person name="Chen Y.Y."/>
            <person name="Chang S.B."/>
            <person name="Sakamoto S."/>
            <person name="Ohme-Takagi M."/>
            <person name="Yagi M."/>
            <person name="Zeng S.J."/>
            <person name="Shen C.Y."/>
            <person name="Yeh C.M."/>
            <person name="Luo Y.B."/>
            <person name="Tsai W.C."/>
            <person name="Van de Peer Y."/>
            <person name="Liu Z.J."/>
        </authorList>
    </citation>
    <scope>NUCLEOTIDE SEQUENCE [LARGE SCALE GENOMIC DNA]</scope>
    <source>
        <tissue evidence="1">The whole plant</tissue>
    </source>
</reference>
<organism evidence="1 2">
    <name type="scientific">Dendrobium catenatum</name>
    <dbReference type="NCBI Taxonomy" id="906689"/>
    <lineage>
        <taxon>Eukaryota</taxon>
        <taxon>Viridiplantae</taxon>
        <taxon>Streptophyta</taxon>
        <taxon>Embryophyta</taxon>
        <taxon>Tracheophyta</taxon>
        <taxon>Spermatophyta</taxon>
        <taxon>Magnoliopsida</taxon>
        <taxon>Liliopsida</taxon>
        <taxon>Asparagales</taxon>
        <taxon>Orchidaceae</taxon>
        <taxon>Epidendroideae</taxon>
        <taxon>Malaxideae</taxon>
        <taxon>Dendrobiinae</taxon>
        <taxon>Dendrobium</taxon>
    </lineage>
</organism>
<gene>
    <name evidence="1" type="ORF">MA16_Dca000768</name>
</gene>